<proteinExistence type="predicted"/>
<evidence type="ECO:0000313" key="3">
    <source>
        <dbReference type="EMBL" id="KAH3802794.1"/>
    </source>
</evidence>
<protein>
    <recommendedName>
        <fullName evidence="2">B box-type domain-containing protein</fullName>
    </recommendedName>
</protein>
<evidence type="ECO:0000259" key="2">
    <source>
        <dbReference type="PROSITE" id="PS50119"/>
    </source>
</evidence>
<evidence type="ECO:0000256" key="1">
    <source>
        <dbReference type="PROSITE-ProRule" id="PRU00024"/>
    </source>
</evidence>
<dbReference type="Gene3D" id="3.30.160.60">
    <property type="entry name" value="Classic Zinc Finger"/>
    <property type="match status" value="1"/>
</dbReference>
<reference evidence="3" key="2">
    <citation type="submission" date="2020-11" db="EMBL/GenBank/DDBJ databases">
        <authorList>
            <person name="McCartney M.A."/>
            <person name="Auch B."/>
            <person name="Kono T."/>
            <person name="Mallez S."/>
            <person name="Becker A."/>
            <person name="Gohl D.M."/>
            <person name="Silverstein K.A.T."/>
            <person name="Koren S."/>
            <person name="Bechman K.B."/>
            <person name="Herman A."/>
            <person name="Abrahante J.E."/>
            <person name="Garbe J."/>
        </authorList>
    </citation>
    <scope>NUCLEOTIDE SEQUENCE</scope>
    <source>
        <strain evidence="3">Duluth1</strain>
        <tissue evidence="3">Whole animal</tissue>
    </source>
</reference>
<dbReference type="SUPFAM" id="SSF57845">
    <property type="entry name" value="B-box zinc-binding domain"/>
    <property type="match status" value="1"/>
</dbReference>
<dbReference type="InterPro" id="IPR000315">
    <property type="entry name" value="Znf_B-box"/>
</dbReference>
<gene>
    <name evidence="3" type="ORF">DPMN_156478</name>
</gene>
<keyword evidence="1" id="KW-0479">Metal-binding</keyword>
<dbReference type="GO" id="GO:0008270">
    <property type="term" value="F:zinc ion binding"/>
    <property type="evidence" value="ECO:0007669"/>
    <property type="project" value="UniProtKB-KW"/>
</dbReference>
<feature type="domain" description="B box-type" evidence="2">
    <location>
        <begin position="63"/>
        <end position="97"/>
    </location>
</feature>
<keyword evidence="1" id="KW-0863">Zinc-finger</keyword>
<dbReference type="AlphaFoldDB" id="A0A9D4FP38"/>
<accession>A0A9D4FP38</accession>
<comment type="caution">
    <text evidence="3">The sequence shown here is derived from an EMBL/GenBank/DDBJ whole genome shotgun (WGS) entry which is preliminary data.</text>
</comment>
<evidence type="ECO:0000313" key="4">
    <source>
        <dbReference type="Proteomes" id="UP000828390"/>
    </source>
</evidence>
<keyword evidence="1" id="KW-0862">Zinc</keyword>
<reference evidence="3" key="1">
    <citation type="journal article" date="2019" name="bioRxiv">
        <title>The Genome of the Zebra Mussel, Dreissena polymorpha: A Resource for Invasive Species Research.</title>
        <authorList>
            <person name="McCartney M.A."/>
            <person name="Auch B."/>
            <person name="Kono T."/>
            <person name="Mallez S."/>
            <person name="Zhang Y."/>
            <person name="Obille A."/>
            <person name="Becker A."/>
            <person name="Abrahante J.E."/>
            <person name="Garbe J."/>
            <person name="Badalamenti J.P."/>
            <person name="Herman A."/>
            <person name="Mangelson H."/>
            <person name="Liachko I."/>
            <person name="Sullivan S."/>
            <person name="Sone E.D."/>
            <person name="Koren S."/>
            <person name="Silverstein K.A.T."/>
            <person name="Beckman K.B."/>
            <person name="Gohl D.M."/>
        </authorList>
    </citation>
    <scope>NUCLEOTIDE SEQUENCE</scope>
    <source>
        <strain evidence="3">Duluth1</strain>
        <tissue evidence="3">Whole animal</tissue>
    </source>
</reference>
<name>A0A9D4FP38_DREPO</name>
<dbReference type="EMBL" id="JAIWYP010000007">
    <property type="protein sequence ID" value="KAH3802794.1"/>
    <property type="molecule type" value="Genomic_DNA"/>
</dbReference>
<organism evidence="3 4">
    <name type="scientific">Dreissena polymorpha</name>
    <name type="common">Zebra mussel</name>
    <name type="synonym">Mytilus polymorpha</name>
    <dbReference type="NCBI Taxonomy" id="45954"/>
    <lineage>
        <taxon>Eukaryota</taxon>
        <taxon>Metazoa</taxon>
        <taxon>Spiralia</taxon>
        <taxon>Lophotrochozoa</taxon>
        <taxon>Mollusca</taxon>
        <taxon>Bivalvia</taxon>
        <taxon>Autobranchia</taxon>
        <taxon>Heteroconchia</taxon>
        <taxon>Euheterodonta</taxon>
        <taxon>Imparidentia</taxon>
        <taxon>Neoheterodontei</taxon>
        <taxon>Myida</taxon>
        <taxon>Dreissenoidea</taxon>
        <taxon>Dreissenidae</taxon>
        <taxon>Dreissena</taxon>
    </lineage>
</organism>
<dbReference type="Proteomes" id="UP000828390">
    <property type="component" value="Unassembled WGS sequence"/>
</dbReference>
<keyword evidence="4" id="KW-1185">Reference proteome</keyword>
<dbReference type="PROSITE" id="PS50119">
    <property type="entry name" value="ZF_BBOX"/>
    <property type="match status" value="1"/>
</dbReference>
<sequence length="129" mass="14428">MSAPEKVTSPLDFQQRDVGEGEMGFKVLEAIPCVVHSYHGVSKHHKLCDIAEVPPPEIKELLKNLIACPNHEKEEVVYLCKDHDMTCCNKCAMSDHRKCEEVKALSNVLNDIKVDCAGLKTFNSKVSVY</sequence>